<evidence type="ECO:0000313" key="1">
    <source>
        <dbReference type="EMBL" id="GIF92914.1"/>
    </source>
</evidence>
<dbReference type="Proteomes" id="UP000619293">
    <property type="component" value="Unassembled WGS sequence"/>
</dbReference>
<keyword evidence="2" id="KW-1185">Reference proteome</keyword>
<sequence length="160" mass="16565">MGRADCLLWSEVSADTPPEPSRNGVNVSTLRINAFRALGIAGFALATTLLAHEVALADTAQTSVGRLTSTLDGCNDLGAQVYVAVTGGLPNTVYTAETARGFDHDDTFTTDGSGNGLGYLHNAWADTHPTWSGQAVITVTANGQTGTVTVQISCPDPKGE</sequence>
<dbReference type="AlphaFoldDB" id="A0A8J3KBG4"/>
<reference evidence="1 2" key="1">
    <citation type="submission" date="2021-01" db="EMBL/GenBank/DDBJ databases">
        <title>Whole genome shotgun sequence of Catellatospora chokoriensis NBRC 107358.</title>
        <authorList>
            <person name="Komaki H."/>
            <person name="Tamura T."/>
        </authorList>
    </citation>
    <scope>NUCLEOTIDE SEQUENCE [LARGE SCALE GENOMIC DNA]</scope>
    <source>
        <strain evidence="1 2">NBRC 107358</strain>
    </source>
</reference>
<comment type="caution">
    <text evidence="1">The sequence shown here is derived from an EMBL/GenBank/DDBJ whole genome shotgun (WGS) entry which is preliminary data.</text>
</comment>
<dbReference type="EMBL" id="BONG01000053">
    <property type="protein sequence ID" value="GIF92914.1"/>
    <property type="molecule type" value="Genomic_DNA"/>
</dbReference>
<gene>
    <name evidence="1" type="ORF">Cch02nite_63580</name>
</gene>
<name>A0A8J3KBG4_9ACTN</name>
<organism evidence="1 2">
    <name type="scientific">Catellatospora chokoriensis</name>
    <dbReference type="NCBI Taxonomy" id="310353"/>
    <lineage>
        <taxon>Bacteria</taxon>
        <taxon>Bacillati</taxon>
        <taxon>Actinomycetota</taxon>
        <taxon>Actinomycetes</taxon>
        <taxon>Micromonosporales</taxon>
        <taxon>Micromonosporaceae</taxon>
        <taxon>Catellatospora</taxon>
    </lineage>
</organism>
<protein>
    <submittedName>
        <fullName evidence="1">Uncharacterized protein</fullName>
    </submittedName>
</protein>
<evidence type="ECO:0000313" key="2">
    <source>
        <dbReference type="Proteomes" id="UP000619293"/>
    </source>
</evidence>
<proteinExistence type="predicted"/>
<accession>A0A8J3KBG4</accession>